<evidence type="ECO:0000256" key="4">
    <source>
        <dbReference type="ARBA" id="ARBA00022574"/>
    </source>
</evidence>
<dbReference type="PROSITE" id="PS50086">
    <property type="entry name" value="TBC_RABGAP"/>
    <property type="match status" value="1"/>
</dbReference>
<accession>A0A5N5SRA7</accession>
<keyword evidence="3" id="KW-0963">Cytoplasm</keyword>
<dbReference type="InterPro" id="IPR051570">
    <property type="entry name" value="TBC1_cilium_biogenesis"/>
</dbReference>
<proteinExistence type="predicted"/>
<organism evidence="10 11">
    <name type="scientific">Armadillidium nasatum</name>
    <dbReference type="NCBI Taxonomy" id="96803"/>
    <lineage>
        <taxon>Eukaryota</taxon>
        <taxon>Metazoa</taxon>
        <taxon>Ecdysozoa</taxon>
        <taxon>Arthropoda</taxon>
        <taxon>Crustacea</taxon>
        <taxon>Multicrustacea</taxon>
        <taxon>Malacostraca</taxon>
        <taxon>Eumalacostraca</taxon>
        <taxon>Peracarida</taxon>
        <taxon>Isopoda</taxon>
        <taxon>Oniscidea</taxon>
        <taxon>Crinocheta</taxon>
        <taxon>Armadillidiidae</taxon>
        <taxon>Armadillidium</taxon>
    </lineage>
</organism>
<dbReference type="EMBL" id="SEYY01021133">
    <property type="protein sequence ID" value="KAB7496671.1"/>
    <property type="molecule type" value="Genomic_DNA"/>
</dbReference>
<evidence type="ECO:0000256" key="5">
    <source>
        <dbReference type="ARBA" id="ARBA00022737"/>
    </source>
</evidence>
<keyword evidence="5" id="KW-0677">Repeat</keyword>
<dbReference type="SUPFAM" id="SSF47923">
    <property type="entry name" value="Ypt/Rab-GAP domain of gyp1p"/>
    <property type="match status" value="1"/>
</dbReference>
<dbReference type="SUPFAM" id="SSF50978">
    <property type="entry name" value="WD40 repeat-like"/>
    <property type="match status" value="1"/>
</dbReference>
<gene>
    <name evidence="10" type="ORF">Anas_09878</name>
</gene>
<dbReference type="Gene3D" id="2.130.10.10">
    <property type="entry name" value="YVTN repeat-like/Quinoprotein amine dehydrogenase"/>
    <property type="match status" value="1"/>
</dbReference>
<dbReference type="GO" id="GO:0060271">
    <property type="term" value="P:cilium assembly"/>
    <property type="evidence" value="ECO:0007669"/>
    <property type="project" value="TreeGrafter"/>
</dbReference>
<keyword evidence="4" id="KW-0853">WD repeat</keyword>
<dbReference type="OrthoDB" id="5578278at2759"/>
<protein>
    <submittedName>
        <fullName evidence="10">TBC1 domain family member 31</fullName>
    </submittedName>
</protein>
<reference evidence="10 11" key="1">
    <citation type="journal article" date="2019" name="PLoS Biol.">
        <title>Sex chromosomes control vertical transmission of feminizing Wolbachia symbionts in an isopod.</title>
        <authorList>
            <person name="Becking T."/>
            <person name="Chebbi M.A."/>
            <person name="Giraud I."/>
            <person name="Moumen B."/>
            <person name="Laverre T."/>
            <person name="Caubet Y."/>
            <person name="Peccoud J."/>
            <person name="Gilbert C."/>
            <person name="Cordaux R."/>
        </authorList>
    </citation>
    <scope>NUCLEOTIDE SEQUENCE [LARGE SCALE GENOMIC DNA]</scope>
    <source>
        <strain evidence="10">ANa2</strain>
        <tissue evidence="10">Whole body excluding digestive tract and cuticle</tissue>
    </source>
</reference>
<dbReference type="PANTHER" id="PTHR19853:SF1">
    <property type="entry name" value="TBC1 DOMAIN FAMILY MEMBER 31"/>
    <property type="match status" value="1"/>
</dbReference>
<evidence type="ECO:0000313" key="10">
    <source>
        <dbReference type="EMBL" id="KAB7496671.1"/>
    </source>
</evidence>
<dbReference type="InterPro" id="IPR015943">
    <property type="entry name" value="WD40/YVTN_repeat-like_dom_sf"/>
</dbReference>
<keyword evidence="7" id="KW-0206">Cytoskeleton</keyword>
<comment type="caution">
    <text evidence="10">The sequence shown here is derived from an EMBL/GenBank/DDBJ whole genome shotgun (WGS) entry which is preliminary data.</text>
</comment>
<keyword evidence="11" id="KW-1185">Reference proteome</keyword>
<evidence type="ECO:0000256" key="1">
    <source>
        <dbReference type="ARBA" id="ARBA00004138"/>
    </source>
</evidence>
<dbReference type="PANTHER" id="PTHR19853">
    <property type="entry name" value="WD REPEAT CONTAINING PROTEIN 3 WDR3"/>
    <property type="match status" value="1"/>
</dbReference>
<evidence type="ECO:0000256" key="2">
    <source>
        <dbReference type="ARBA" id="ARBA00004300"/>
    </source>
</evidence>
<evidence type="ECO:0000256" key="6">
    <source>
        <dbReference type="ARBA" id="ARBA00023054"/>
    </source>
</evidence>
<evidence type="ECO:0000256" key="3">
    <source>
        <dbReference type="ARBA" id="ARBA00022490"/>
    </source>
</evidence>
<name>A0A5N5SRA7_9CRUS</name>
<sequence>MLRSILEVCGKTKAASLSFYYDYLAVVIWNDEDVSETLYVIHLKNEKVEKVTSFPKQVDVMSFIPCQENALIIGSDYDIYCFDIEHKSSKILKGHLYSPINISKRKGSKLLITMSMFEVILWSWPKCSLPKISKLKSNGHVIENKIVLALNFITYSSDGKWLIGTGSQALMVIYSMNCLRVGQVVQFSHIDSPLGIYDVIFLPEIHPQYPKCILVQTSRSIIIVDLVNFSPVKALNSNRYSIRKAQISGDGFLLGVIYGNGVLKIYTLLSFFPQLPNTLKLKEDTRKDHLFSASKWKEILNEFGEYPTRYRKHIWISLMKLPRNYSAINDILIKGKKHIFEDIKNIPIDIDSPTLESLRNVLELLCIWSPIVARLEFLPRFLLPFVKIFNRDILLCFEASMFIFLNWFRLLLNSWPSTTSIATEIVKQLLSENDSKLLIHLKKLKINIEDVAWSLMASGFREVLNEEDWLIAWDHILSKPNSYIIAFCAGLISQLKHIILRSSQKEVLLDLFHRETCIPIRLYLKKAETLHKNMLHEYQELKIDAKIILPKGSLPIFDIDSEDLKMTHKLASNFSNGHCKGRNSHGPVDDVFRMDHPDVTHSIHEKSSFINKGPVDTSHLRTKEDECLRNMQRVRKKIINQVII</sequence>
<dbReference type="Gene3D" id="1.10.472.80">
    <property type="entry name" value="Ypt/Rab-GAP domain of gyp1p, domain 3"/>
    <property type="match status" value="1"/>
</dbReference>
<comment type="subcellular location">
    <subcellularLocation>
        <location evidence="1">Cell projection</location>
        <location evidence="1">Cilium</location>
    </subcellularLocation>
    <subcellularLocation>
        <location evidence="2">Cytoplasm</location>
        <location evidence="2">Cytoskeleton</location>
        <location evidence="2">Microtubule organizing center</location>
        <location evidence="2">Centrosome</location>
    </subcellularLocation>
</comment>
<dbReference type="AlphaFoldDB" id="A0A5N5SRA7"/>
<evidence type="ECO:0000313" key="11">
    <source>
        <dbReference type="Proteomes" id="UP000326759"/>
    </source>
</evidence>
<dbReference type="GO" id="GO:0036064">
    <property type="term" value="C:ciliary basal body"/>
    <property type="evidence" value="ECO:0007669"/>
    <property type="project" value="TreeGrafter"/>
</dbReference>
<dbReference type="InterPro" id="IPR036322">
    <property type="entry name" value="WD40_repeat_dom_sf"/>
</dbReference>
<dbReference type="GO" id="GO:0005813">
    <property type="term" value="C:centrosome"/>
    <property type="evidence" value="ECO:0007669"/>
    <property type="project" value="UniProtKB-SubCell"/>
</dbReference>
<evidence type="ECO:0000256" key="7">
    <source>
        <dbReference type="ARBA" id="ARBA00023212"/>
    </source>
</evidence>
<dbReference type="Pfam" id="PF00566">
    <property type="entry name" value="RabGAP-TBC"/>
    <property type="match status" value="1"/>
</dbReference>
<dbReference type="InterPro" id="IPR035969">
    <property type="entry name" value="Rab-GAP_TBC_sf"/>
</dbReference>
<keyword evidence="6" id="KW-0175">Coiled coil</keyword>
<keyword evidence="8" id="KW-0966">Cell projection</keyword>
<dbReference type="Proteomes" id="UP000326759">
    <property type="component" value="Unassembled WGS sequence"/>
</dbReference>
<feature type="domain" description="Rab-GAP TBC" evidence="9">
    <location>
        <begin position="305"/>
        <end position="480"/>
    </location>
</feature>
<evidence type="ECO:0000256" key="8">
    <source>
        <dbReference type="ARBA" id="ARBA00023273"/>
    </source>
</evidence>
<dbReference type="InterPro" id="IPR000195">
    <property type="entry name" value="Rab-GAP-TBC_dom"/>
</dbReference>
<evidence type="ECO:0000259" key="9">
    <source>
        <dbReference type="PROSITE" id="PS50086"/>
    </source>
</evidence>